<feature type="region of interest" description="Disordered" evidence="5">
    <location>
        <begin position="167"/>
        <end position="273"/>
    </location>
</feature>
<keyword evidence="4" id="KW-0539">Nucleus</keyword>
<dbReference type="FunFam" id="1.10.30.10:FF:000041">
    <property type="entry name" value="HMG box family protein"/>
    <property type="match status" value="1"/>
</dbReference>
<dbReference type="OrthoDB" id="6247875at2759"/>
<comment type="caution">
    <text evidence="7">The sequence shown here is derived from an EMBL/GenBank/DDBJ whole genome shotgun (WGS) entry which is preliminary data.</text>
</comment>
<name>A0A0A2VQJ8_BEABA</name>
<dbReference type="GO" id="GO:0005634">
    <property type="term" value="C:nucleus"/>
    <property type="evidence" value="ECO:0007669"/>
    <property type="project" value="UniProtKB-UniRule"/>
</dbReference>
<feature type="compositionally biased region" description="Low complexity" evidence="5">
    <location>
        <begin position="199"/>
        <end position="214"/>
    </location>
</feature>
<feature type="compositionally biased region" description="Basic and acidic residues" evidence="5">
    <location>
        <begin position="351"/>
        <end position="363"/>
    </location>
</feature>
<dbReference type="SMART" id="SM00398">
    <property type="entry name" value="HMG"/>
    <property type="match status" value="1"/>
</dbReference>
<evidence type="ECO:0000256" key="1">
    <source>
        <dbReference type="ARBA" id="ARBA00023015"/>
    </source>
</evidence>
<dbReference type="GO" id="GO:0030154">
    <property type="term" value="P:cell differentiation"/>
    <property type="evidence" value="ECO:0007669"/>
    <property type="project" value="TreeGrafter"/>
</dbReference>
<dbReference type="STRING" id="1245745.A0A0A2VQJ8"/>
<evidence type="ECO:0000256" key="3">
    <source>
        <dbReference type="ARBA" id="ARBA00023163"/>
    </source>
</evidence>
<dbReference type="HOGENOM" id="CLU_010453_0_1_1"/>
<keyword evidence="1" id="KW-0805">Transcription regulation</keyword>
<feature type="region of interest" description="Disordered" evidence="5">
    <location>
        <begin position="320"/>
        <end position="407"/>
    </location>
</feature>
<evidence type="ECO:0000259" key="6">
    <source>
        <dbReference type="PROSITE" id="PS50118"/>
    </source>
</evidence>
<dbReference type="PANTHER" id="PTHR10270">
    <property type="entry name" value="SOX TRANSCRIPTION FACTOR"/>
    <property type="match status" value="1"/>
</dbReference>
<dbReference type="SUPFAM" id="SSF47095">
    <property type="entry name" value="HMG-box"/>
    <property type="match status" value="1"/>
</dbReference>
<sequence>MTQVLSFAPGPLHDTAPHLPMDLDRAVRVGGPQGVFAPARSPSPGSSSFTRKRTASVTSADQNHGLYAPLSINTSGPVMKSEPSKEAICLCAPTPKIPRPRNAFILYRQHHQSQVTADNPKLSNPEISKIIGEKWKHEIEDVKETWKKLAEEEKQRHQHQYPNYRYQPRRGSKVQGSWPNTASGEEPGRCTKCNGRTIATPRTPSTPVATPPSVKIGPHGQPALPSLDTSASRRLSMDLSPVSTLPLHPRQLPPVRAYEDDPTSPDAKRRRANGAGNYHAVGRLHGAFSDLPPDSMRTSPECGPYQTMRTYPHTTLPELSTIPRSHSGTMPSGPMPPPPRRPGGASWTEQDTGRRYSGYDESLRLPPLQTAVSPSPARTQSLNIRQPVLPSPVFSHPAPQERRSSSTEGAVTLFPFKHKLGELLRITRPLPVRSAEQNRSSVEPRGAIVAVEGPNPEILRSIGQAVEKALLACNEVSLRCWVPDPESIETGGSQTMASKDDISAYLRMMISWQEKSRQMISHVTGTSGGTSTSDVRQTRSRGIGGHPRLETSIKTEKVPSAFSKVPLALLKEGYSLTLSDKFAASTPNPDRYSSEEHWQWMASMWRGIPSADLVVYAQPSEADEIEKSGAVEIDKRMGLIVVRVAVGTSIDEATERRMAFELVEWMRDGALRNSVPADRTDG</sequence>
<feature type="DNA-binding region" description="HMG box" evidence="4">
    <location>
        <begin position="97"/>
        <end position="165"/>
    </location>
</feature>
<dbReference type="GO" id="GO:0000978">
    <property type="term" value="F:RNA polymerase II cis-regulatory region sequence-specific DNA binding"/>
    <property type="evidence" value="ECO:0007669"/>
    <property type="project" value="TreeGrafter"/>
</dbReference>
<feature type="domain" description="HMG box" evidence="6">
    <location>
        <begin position="97"/>
        <end position="165"/>
    </location>
</feature>
<gene>
    <name evidence="7" type="ORF">BBAD15_g6056</name>
</gene>
<dbReference type="Pfam" id="PF00505">
    <property type="entry name" value="HMG_box"/>
    <property type="match status" value="1"/>
</dbReference>
<keyword evidence="2 4" id="KW-0238">DNA-binding</keyword>
<dbReference type="PROSITE" id="PS50118">
    <property type="entry name" value="HMG_BOX_2"/>
    <property type="match status" value="1"/>
</dbReference>
<dbReference type="Gene3D" id="1.10.30.10">
    <property type="entry name" value="High mobility group box domain"/>
    <property type="match status" value="1"/>
</dbReference>
<dbReference type="GO" id="GO:0001228">
    <property type="term" value="F:DNA-binding transcription activator activity, RNA polymerase II-specific"/>
    <property type="evidence" value="ECO:0007669"/>
    <property type="project" value="TreeGrafter"/>
</dbReference>
<evidence type="ECO:0000256" key="5">
    <source>
        <dbReference type="SAM" id="MobiDB-lite"/>
    </source>
</evidence>
<organism evidence="7 8">
    <name type="scientific">Beauveria bassiana D1-5</name>
    <dbReference type="NCBI Taxonomy" id="1245745"/>
    <lineage>
        <taxon>Eukaryota</taxon>
        <taxon>Fungi</taxon>
        <taxon>Dikarya</taxon>
        <taxon>Ascomycota</taxon>
        <taxon>Pezizomycotina</taxon>
        <taxon>Sordariomycetes</taxon>
        <taxon>Hypocreomycetidae</taxon>
        <taxon>Hypocreales</taxon>
        <taxon>Cordycipitaceae</taxon>
        <taxon>Beauveria</taxon>
    </lineage>
</organism>
<dbReference type="PANTHER" id="PTHR10270:SF161">
    <property type="entry name" value="SEX-DETERMINING REGION Y PROTEIN"/>
    <property type="match status" value="1"/>
</dbReference>
<feature type="region of interest" description="Disordered" evidence="5">
    <location>
        <begin position="32"/>
        <end position="62"/>
    </location>
</feature>
<dbReference type="Proteomes" id="UP000030106">
    <property type="component" value="Unassembled WGS sequence"/>
</dbReference>
<evidence type="ECO:0000313" key="8">
    <source>
        <dbReference type="Proteomes" id="UP000030106"/>
    </source>
</evidence>
<feature type="region of interest" description="Disordered" evidence="5">
    <location>
        <begin position="524"/>
        <end position="547"/>
    </location>
</feature>
<dbReference type="EMBL" id="ANFO01000564">
    <property type="protein sequence ID" value="KGQ08617.1"/>
    <property type="molecule type" value="Genomic_DNA"/>
</dbReference>
<accession>A0A0A2VQJ8</accession>
<evidence type="ECO:0000256" key="2">
    <source>
        <dbReference type="ARBA" id="ARBA00023125"/>
    </source>
</evidence>
<evidence type="ECO:0000313" key="7">
    <source>
        <dbReference type="EMBL" id="KGQ08617.1"/>
    </source>
</evidence>
<dbReference type="GO" id="GO:0000122">
    <property type="term" value="P:negative regulation of transcription by RNA polymerase II"/>
    <property type="evidence" value="ECO:0007669"/>
    <property type="project" value="TreeGrafter"/>
</dbReference>
<dbReference type="InterPro" id="IPR050140">
    <property type="entry name" value="SRY-related_HMG-box_TF-like"/>
</dbReference>
<dbReference type="CDD" id="cd01389">
    <property type="entry name" value="HMG-box_ROX1-like"/>
    <property type="match status" value="1"/>
</dbReference>
<dbReference type="eggNOG" id="KOG0527">
    <property type="taxonomic scope" value="Eukaryota"/>
</dbReference>
<proteinExistence type="predicted"/>
<keyword evidence="3" id="KW-0804">Transcription</keyword>
<reference evidence="7 8" key="1">
    <citation type="submission" date="2012-10" db="EMBL/GenBank/DDBJ databases">
        <title>Genome sequencing and analysis of entomopathogenic fungi Beauveria bassiana D1-5.</title>
        <authorList>
            <person name="Li Q."/>
            <person name="Wang L."/>
            <person name="Zhang Z."/>
            <person name="Wang Q."/>
            <person name="Ren J."/>
            <person name="Wang M."/>
            <person name="Xu W."/>
            <person name="Wang J."/>
            <person name="Lu Y."/>
            <person name="Du Q."/>
            <person name="Sun Z."/>
        </authorList>
    </citation>
    <scope>NUCLEOTIDE SEQUENCE [LARGE SCALE GENOMIC DNA]</scope>
    <source>
        <strain evidence="7 8">D1-5</strain>
    </source>
</reference>
<feature type="compositionally biased region" description="Polar residues" evidence="5">
    <location>
        <begin position="174"/>
        <end position="183"/>
    </location>
</feature>
<dbReference type="InterPro" id="IPR009071">
    <property type="entry name" value="HMG_box_dom"/>
</dbReference>
<protein>
    <submittedName>
        <fullName evidence="7">Mating-type M-specific polypeptide Mc</fullName>
    </submittedName>
</protein>
<dbReference type="InterPro" id="IPR036910">
    <property type="entry name" value="HMG_box_dom_sf"/>
</dbReference>
<dbReference type="AlphaFoldDB" id="A0A0A2VQJ8"/>
<evidence type="ECO:0000256" key="4">
    <source>
        <dbReference type="PROSITE-ProRule" id="PRU00267"/>
    </source>
</evidence>
<feature type="compositionally biased region" description="Polar residues" evidence="5">
    <location>
        <begin position="370"/>
        <end position="384"/>
    </location>
</feature>